<organism evidence="8 9">
    <name type="scientific">Brevibacterium samyangense</name>
    <dbReference type="NCBI Taxonomy" id="366888"/>
    <lineage>
        <taxon>Bacteria</taxon>
        <taxon>Bacillati</taxon>
        <taxon>Actinomycetota</taxon>
        <taxon>Actinomycetes</taxon>
        <taxon>Micrococcales</taxon>
        <taxon>Brevibacteriaceae</taxon>
        <taxon>Brevibacterium</taxon>
    </lineage>
</organism>
<reference evidence="9" key="1">
    <citation type="journal article" date="2019" name="Int. J. Syst. Evol. Microbiol.">
        <title>The Global Catalogue of Microorganisms (GCM) 10K type strain sequencing project: providing services to taxonomists for standard genome sequencing and annotation.</title>
        <authorList>
            <consortium name="The Broad Institute Genomics Platform"/>
            <consortium name="The Broad Institute Genome Sequencing Center for Infectious Disease"/>
            <person name="Wu L."/>
            <person name="Ma J."/>
        </authorList>
    </citation>
    <scope>NUCLEOTIDE SEQUENCE [LARGE SCALE GENOMIC DNA]</scope>
    <source>
        <strain evidence="9">JCM 14546</strain>
    </source>
</reference>
<dbReference type="InterPro" id="IPR000914">
    <property type="entry name" value="SBP_5_dom"/>
</dbReference>
<keyword evidence="5" id="KW-0472">Membrane</keyword>
<sequence length="625" mass="67428">MTVPTGHRAEMRRPSRLRRGFAAATLASAVALAPAVLASPALATESIPETPVAVEAEPTTLRIATSGFVDTFNPFTSVYLTPTQINRFVYYNLVLYSQEDGSVTGGLAESWESNDAGTEWTYTLVEGAKWSDGEPITAEDVKWTYDQMIADSEQSGMASANGSMTDNFASVEAVDERTVKIVLEEAQAAVPGQEVPIVPKHIWETYANPTEEAADSEVVGSGPYVLEGYQPNQRISLRKNPEFFGEQPGIDRIEYIYYTDAEAQVAALRAGEVDFVTGLTPEQYEALEGEEGITLNNGIGRKFYAISVNSGSADAQGNPYGTGHVALTDPKVRQALRQAIDADTLRQQIIGDYAVPGTELIPASYPQFQLPADDPAILPFDPESSKTLLDEAGWTDSDGDGIRDKDGEPLALRLTFDSESSYTSDAVQFLEPWLEEVGIDLVPEPTDSGTEDERATAGDYDLRMSQWSVGPDPDYQLGINTCASRPNAEGVGGTSQDGWCNPEFDALYQQQKTELDPEKRAQLVHDAQRIHYTDTAAIYLWYPNQLEAYRSDRFTNFQGMPAEGGQISGASGPWGFAAVQPVEGGDSGGGMSTGAWIGIGAAAVVLLGGGGFLAARRKKTADSRE</sequence>
<dbReference type="RefSeq" id="WP_344310541.1">
    <property type="nucleotide sequence ID" value="NZ_BAAANO010000033.1"/>
</dbReference>
<dbReference type="EMBL" id="BAAANO010000033">
    <property type="protein sequence ID" value="GAA2013969.1"/>
    <property type="molecule type" value="Genomic_DNA"/>
</dbReference>
<evidence type="ECO:0000256" key="1">
    <source>
        <dbReference type="ARBA" id="ARBA00004196"/>
    </source>
</evidence>
<feature type="transmembrane region" description="Helical" evidence="5">
    <location>
        <begin position="595"/>
        <end position="615"/>
    </location>
</feature>
<protein>
    <submittedName>
        <fullName evidence="8">ABC transporter substrate-binding protein</fullName>
    </submittedName>
</protein>
<dbReference type="PIRSF" id="PIRSF002741">
    <property type="entry name" value="MppA"/>
    <property type="match status" value="1"/>
</dbReference>
<evidence type="ECO:0000256" key="3">
    <source>
        <dbReference type="ARBA" id="ARBA00022448"/>
    </source>
</evidence>
<evidence type="ECO:0000256" key="4">
    <source>
        <dbReference type="ARBA" id="ARBA00022729"/>
    </source>
</evidence>
<keyword evidence="3" id="KW-0813">Transport</keyword>
<evidence type="ECO:0000256" key="5">
    <source>
        <dbReference type="SAM" id="Phobius"/>
    </source>
</evidence>
<comment type="caution">
    <text evidence="8">The sequence shown here is derived from an EMBL/GenBank/DDBJ whole genome shotgun (WGS) entry which is preliminary data.</text>
</comment>
<name>A0ABP5F183_9MICO</name>
<evidence type="ECO:0000259" key="7">
    <source>
        <dbReference type="Pfam" id="PF00496"/>
    </source>
</evidence>
<dbReference type="Gene3D" id="3.10.105.10">
    <property type="entry name" value="Dipeptide-binding Protein, Domain 3"/>
    <property type="match status" value="1"/>
</dbReference>
<dbReference type="PANTHER" id="PTHR30290:SF10">
    <property type="entry name" value="PERIPLASMIC OLIGOPEPTIDE-BINDING PROTEIN-RELATED"/>
    <property type="match status" value="1"/>
</dbReference>
<dbReference type="Gene3D" id="3.40.190.10">
    <property type="entry name" value="Periplasmic binding protein-like II"/>
    <property type="match status" value="1"/>
</dbReference>
<keyword evidence="4 6" id="KW-0732">Signal</keyword>
<proteinExistence type="inferred from homology"/>
<dbReference type="Pfam" id="PF00496">
    <property type="entry name" value="SBP_bac_5"/>
    <property type="match status" value="1"/>
</dbReference>
<dbReference type="PANTHER" id="PTHR30290">
    <property type="entry name" value="PERIPLASMIC BINDING COMPONENT OF ABC TRANSPORTER"/>
    <property type="match status" value="1"/>
</dbReference>
<keyword evidence="9" id="KW-1185">Reference proteome</keyword>
<dbReference type="InterPro" id="IPR039424">
    <property type="entry name" value="SBP_5"/>
</dbReference>
<evidence type="ECO:0000313" key="8">
    <source>
        <dbReference type="EMBL" id="GAA2013969.1"/>
    </source>
</evidence>
<feature type="signal peptide" evidence="6">
    <location>
        <begin position="1"/>
        <end position="43"/>
    </location>
</feature>
<comment type="subcellular location">
    <subcellularLocation>
        <location evidence="1">Cell envelope</location>
    </subcellularLocation>
</comment>
<evidence type="ECO:0000313" key="9">
    <source>
        <dbReference type="Proteomes" id="UP001500755"/>
    </source>
</evidence>
<keyword evidence="5" id="KW-0812">Transmembrane</keyword>
<evidence type="ECO:0000256" key="2">
    <source>
        <dbReference type="ARBA" id="ARBA00005695"/>
    </source>
</evidence>
<accession>A0ABP5F183</accession>
<dbReference type="CDD" id="cd00995">
    <property type="entry name" value="PBP2_NikA_DppA_OppA_like"/>
    <property type="match status" value="1"/>
</dbReference>
<evidence type="ECO:0000256" key="6">
    <source>
        <dbReference type="SAM" id="SignalP"/>
    </source>
</evidence>
<keyword evidence="5" id="KW-1133">Transmembrane helix</keyword>
<feature type="chain" id="PRO_5047397336" evidence="6">
    <location>
        <begin position="44"/>
        <end position="625"/>
    </location>
</feature>
<comment type="similarity">
    <text evidence="2">Belongs to the bacterial solute-binding protein 5 family.</text>
</comment>
<gene>
    <name evidence="8" type="ORF">GCM10009755_27020</name>
</gene>
<feature type="domain" description="Solute-binding protein family 5" evidence="7">
    <location>
        <begin position="103"/>
        <end position="477"/>
    </location>
</feature>
<dbReference type="SUPFAM" id="SSF53850">
    <property type="entry name" value="Periplasmic binding protein-like II"/>
    <property type="match status" value="1"/>
</dbReference>
<dbReference type="InterPro" id="IPR030678">
    <property type="entry name" value="Peptide/Ni-bd"/>
</dbReference>
<dbReference type="Proteomes" id="UP001500755">
    <property type="component" value="Unassembled WGS sequence"/>
</dbReference>